<protein>
    <submittedName>
        <fullName evidence="4">M81 family peptidase</fullName>
    </submittedName>
    <submittedName>
        <fullName evidence="3">Uncharacterized conserved protein</fullName>
    </submittedName>
</protein>
<evidence type="ECO:0000259" key="1">
    <source>
        <dbReference type="Pfam" id="PF07171"/>
    </source>
</evidence>
<name>A0A174S576_9FIRM</name>
<dbReference type="Pfam" id="PF07171">
    <property type="entry name" value="MlrC_C"/>
    <property type="match status" value="1"/>
</dbReference>
<reference evidence="3 5" key="1">
    <citation type="submission" date="2015-09" db="EMBL/GenBank/DDBJ databases">
        <authorList>
            <consortium name="Pathogen Informatics"/>
        </authorList>
    </citation>
    <scope>NUCLEOTIDE SEQUENCE [LARGE SCALE GENOMIC DNA]</scope>
    <source>
        <strain evidence="3 5">2789STDY5834939</strain>
    </source>
</reference>
<organism evidence="3 5">
    <name type="scientific">Anaerotruncus colihominis</name>
    <dbReference type="NCBI Taxonomy" id="169435"/>
    <lineage>
        <taxon>Bacteria</taxon>
        <taxon>Bacillati</taxon>
        <taxon>Bacillota</taxon>
        <taxon>Clostridia</taxon>
        <taxon>Eubacteriales</taxon>
        <taxon>Oscillospiraceae</taxon>
        <taxon>Anaerotruncus</taxon>
    </lineage>
</organism>
<gene>
    <name evidence="4" type="ORF">DXC40_16550</name>
    <name evidence="3" type="ORF">ERS852551_02380</name>
</gene>
<feature type="domain" description="Microcystin LR degradation protein MlrC C-terminal" evidence="1">
    <location>
        <begin position="293"/>
        <end position="466"/>
    </location>
</feature>
<evidence type="ECO:0000259" key="2">
    <source>
        <dbReference type="Pfam" id="PF07364"/>
    </source>
</evidence>
<proteinExistence type="predicted"/>
<reference evidence="4 6" key="2">
    <citation type="submission" date="2018-08" db="EMBL/GenBank/DDBJ databases">
        <title>A genome reference for cultivated species of the human gut microbiota.</title>
        <authorList>
            <person name="Zou Y."/>
            <person name="Xue W."/>
            <person name="Luo G."/>
        </authorList>
    </citation>
    <scope>NUCLEOTIDE SEQUENCE [LARGE SCALE GENOMIC DNA]</scope>
    <source>
        <strain evidence="4 6">TF05-12AC</strain>
    </source>
</reference>
<accession>A0A174S576</accession>
<evidence type="ECO:0000313" key="5">
    <source>
        <dbReference type="Proteomes" id="UP000095765"/>
    </source>
</evidence>
<dbReference type="Proteomes" id="UP000095765">
    <property type="component" value="Unassembled WGS sequence"/>
</dbReference>
<feature type="domain" description="Microcystin LR degradation protein MlrC N-terminal" evidence="2">
    <location>
        <begin position="2"/>
        <end position="283"/>
    </location>
</feature>
<dbReference type="AlphaFoldDB" id="A0A174S576"/>
<dbReference type="EMBL" id="QVME01000012">
    <property type="protein sequence ID" value="RGE65623.1"/>
    <property type="molecule type" value="Genomic_DNA"/>
</dbReference>
<evidence type="ECO:0000313" key="6">
    <source>
        <dbReference type="Proteomes" id="UP000260828"/>
    </source>
</evidence>
<evidence type="ECO:0000313" key="4">
    <source>
        <dbReference type="EMBL" id="RGE65623.1"/>
    </source>
</evidence>
<dbReference type="RefSeq" id="WP_006876028.1">
    <property type="nucleotide sequence ID" value="NZ_CABIWA010000018.1"/>
</dbReference>
<dbReference type="EMBL" id="CZBE01000016">
    <property type="protein sequence ID" value="CUP91656.1"/>
    <property type="molecule type" value="Genomic_DNA"/>
</dbReference>
<dbReference type="Proteomes" id="UP000260828">
    <property type="component" value="Unassembled WGS sequence"/>
</dbReference>
<dbReference type="Pfam" id="PF07364">
    <property type="entry name" value="DUF1485"/>
    <property type="match status" value="1"/>
</dbReference>
<dbReference type="InterPro" id="IPR010799">
    <property type="entry name" value="MlrC_C"/>
</dbReference>
<dbReference type="InterPro" id="IPR015995">
    <property type="entry name" value="MlrC_N"/>
</dbReference>
<sequence length="487" mass="53339">MKIAVGLFYLECNTFNPDLVGREQFIFAEGQQVLPYLHVCDIFQEEGFELVPTIMASTLPAGRLKEDDFWFFANKILNTVRATPDLDGIFLHLHGSMEVENIGSGDLRLVKELRRIVGDSLPIGIALDAHANNDASLADYVNMMRGYHTIPHSDQPETEQAVARALVKFIREKRRIKPALTIVPAIISGEKGLSAVEPLKGLIEKAEAYEQMEGIESATVFMGDPWSDCPNSHLSVVVVPEREEYSEKARALSRELAQEMLDLRRQFDFEVPALRPPEALACALAFEGGQVFITDSGDNTTGGAVGEGTEMLRLITACPDLKGKKVLIAAIHDDAAFAACMQVEIGQPVSLTVGTGRDETSISTKISGVLKCRGKVLGYLNTDSDECGSCCTVSLGAVDVVISNAATSFITPGHFEAAGTPLDHYDILVIKQGYLFAQLRPFAKLAMMAVTKGATYQFIEELPYKHLMHPIFPFEDAHKIQSMANEN</sequence>
<dbReference type="OrthoDB" id="9815420at2"/>
<evidence type="ECO:0000313" key="3">
    <source>
        <dbReference type="EMBL" id="CUP91656.1"/>
    </source>
</evidence>